<dbReference type="OrthoDB" id="45650at2157"/>
<proteinExistence type="predicted"/>
<dbReference type="eggNOG" id="arCOG02062">
    <property type="taxonomic scope" value="Archaea"/>
</dbReference>
<dbReference type="RefSeq" id="WP_011850152.1">
    <property type="nucleotide sequence ID" value="NC_009073.1"/>
</dbReference>
<organism evidence="2 3">
    <name type="scientific">Pyrobaculum calidifontis (strain DSM 21063 / JCM 11548 / VA1)</name>
    <dbReference type="NCBI Taxonomy" id="410359"/>
    <lineage>
        <taxon>Archaea</taxon>
        <taxon>Thermoproteota</taxon>
        <taxon>Thermoprotei</taxon>
        <taxon>Thermoproteales</taxon>
        <taxon>Thermoproteaceae</taxon>
        <taxon>Pyrobaculum</taxon>
    </lineage>
</organism>
<dbReference type="EMBL" id="CP000561">
    <property type="protein sequence ID" value="ABO08894.1"/>
    <property type="molecule type" value="Genomic_DNA"/>
</dbReference>
<evidence type="ECO:0000313" key="3">
    <source>
        <dbReference type="Proteomes" id="UP000001431"/>
    </source>
</evidence>
<gene>
    <name evidence="2" type="ordered locus">Pcal_1475</name>
</gene>
<evidence type="ECO:0000313" key="2">
    <source>
        <dbReference type="EMBL" id="ABO08894.1"/>
    </source>
</evidence>
<accession>A3MW77</accession>
<dbReference type="GeneID" id="4908923"/>
<dbReference type="PANTHER" id="PTHR33279">
    <property type="entry name" value="SULFUR CARRIER PROTEIN YEDF-RELATED"/>
    <property type="match status" value="1"/>
</dbReference>
<name>A3MW77_PYRCJ</name>
<dbReference type="KEGG" id="pcl:Pcal_1475"/>
<dbReference type="Pfam" id="PF01206">
    <property type="entry name" value="TusA"/>
    <property type="match status" value="1"/>
</dbReference>
<reference evidence="2" key="1">
    <citation type="submission" date="2007-02" db="EMBL/GenBank/DDBJ databases">
        <title>Complete sequence of Pyrobaculum calidifontis JCM 11548.</title>
        <authorList>
            <consortium name="US DOE Joint Genome Institute"/>
            <person name="Copeland A."/>
            <person name="Lucas S."/>
            <person name="Lapidus A."/>
            <person name="Barry K."/>
            <person name="Glavina del Rio T."/>
            <person name="Dalin E."/>
            <person name="Tice H."/>
            <person name="Pitluck S."/>
            <person name="Chain P."/>
            <person name="Malfatti S."/>
            <person name="Shin M."/>
            <person name="Vergez L."/>
            <person name="Schmutz J."/>
            <person name="Larimer F."/>
            <person name="Land M."/>
            <person name="Hauser L."/>
            <person name="Kyrpides N."/>
            <person name="Mikhailova N."/>
            <person name="Cozen A.E."/>
            <person name="Fitz-Gibbon S.T."/>
            <person name="House C.H."/>
            <person name="Saltikov C."/>
            <person name="Lowe T.M."/>
            <person name="Richardson P."/>
        </authorList>
    </citation>
    <scope>NUCLEOTIDE SEQUENCE [LARGE SCALE GENOMIC DNA]</scope>
    <source>
        <strain evidence="2">JCM 11548</strain>
    </source>
</reference>
<dbReference type="STRING" id="410359.Pcal_1475"/>
<dbReference type="InterPro" id="IPR036868">
    <property type="entry name" value="TusA-like_sf"/>
</dbReference>
<keyword evidence="3" id="KW-1185">Reference proteome</keyword>
<dbReference type="PROSITE" id="PS01148">
    <property type="entry name" value="UPF0033"/>
    <property type="match status" value="1"/>
</dbReference>
<dbReference type="HOGENOM" id="CLU_165255_0_0_2"/>
<dbReference type="Gene3D" id="3.30.110.40">
    <property type="entry name" value="TusA-like domain"/>
    <property type="match status" value="1"/>
</dbReference>
<dbReference type="InterPro" id="IPR001455">
    <property type="entry name" value="TusA-like"/>
</dbReference>
<sequence length="82" mass="9176">MPSLKKIGDGKYELDLKGFVCPYPQMYTAQALKSIKKGEVLVVYTDNPPSCDNIKSVAERNGSKVVAMDMPEKGVWRIVIER</sequence>
<dbReference type="CDD" id="cd00291">
    <property type="entry name" value="SirA_YedF_YeeD"/>
    <property type="match status" value="1"/>
</dbReference>
<evidence type="ECO:0000259" key="1">
    <source>
        <dbReference type="PROSITE" id="PS01148"/>
    </source>
</evidence>
<dbReference type="PANTHER" id="PTHR33279:SF18">
    <property type="entry name" value="SULFUR CARRIER PROTEIN MJ0990-RELATED"/>
    <property type="match status" value="1"/>
</dbReference>
<feature type="domain" description="UPF0033" evidence="1">
    <location>
        <begin position="14"/>
        <end position="38"/>
    </location>
</feature>
<protein>
    <submittedName>
        <fullName evidence="2">SirA family protein</fullName>
    </submittedName>
</protein>
<dbReference type="Proteomes" id="UP000001431">
    <property type="component" value="Chromosome"/>
</dbReference>
<dbReference type="AlphaFoldDB" id="A3MW77"/>
<dbReference type="SUPFAM" id="SSF64307">
    <property type="entry name" value="SirA-like"/>
    <property type="match status" value="1"/>
</dbReference>